<reference evidence="1" key="1">
    <citation type="submission" date="2006-08" db="EMBL/GenBank/DDBJ databases">
        <title>Complete sequence of Chromosome1 of Shewanella sp. MR-7.</title>
        <authorList>
            <consortium name="US DOE Joint Genome Institute"/>
            <person name="Copeland A."/>
            <person name="Lucas S."/>
            <person name="Lapidus A."/>
            <person name="Barry K."/>
            <person name="Detter J.C."/>
            <person name="Glavina del Rio T."/>
            <person name="Hammon N."/>
            <person name="Israni S."/>
            <person name="Dalin E."/>
            <person name="Tice H."/>
            <person name="Pitluck S."/>
            <person name="Kiss H."/>
            <person name="Brettin T."/>
            <person name="Bruce D."/>
            <person name="Han C."/>
            <person name="Tapia R."/>
            <person name="Gilna P."/>
            <person name="Schmutz J."/>
            <person name="Larimer F."/>
            <person name="Land M."/>
            <person name="Hauser L."/>
            <person name="Kyrpides N."/>
            <person name="Mikhailova N."/>
            <person name="Nealson K."/>
            <person name="Konstantinidis K."/>
            <person name="Klappenbach J."/>
            <person name="Tiedje J."/>
            <person name="Richardson P."/>
        </authorList>
    </citation>
    <scope>NUCLEOTIDE SEQUENCE</scope>
    <source>
        <strain evidence="1">MR-7</strain>
    </source>
</reference>
<gene>
    <name evidence="1" type="ordered locus">Shewmr7_1401</name>
</gene>
<dbReference type="HOGENOM" id="CLU_095662_0_0_6"/>
<accession>Q0HWV5</accession>
<name>Q0HWV5_SHESR</name>
<dbReference type="EMBL" id="CP000444">
    <property type="protein sequence ID" value="ABI42400.1"/>
    <property type="molecule type" value="Genomic_DNA"/>
</dbReference>
<keyword evidence="1" id="KW-0449">Lipoprotein</keyword>
<evidence type="ECO:0000313" key="1">
    <source>
        <dbReference type="EMBL" id="ABI42400.1"/>
    </source>
</evidence>
<organism evidence="1">
    <name type="scientific">Shewanella sp. (strain MR-7)</name>
    <dbReference type="NCBI Taxonomy" id="60481"/>
    <lineage>
        <taxon>Bacteria</taxon>
        <taxon>Pseudomonadati</taxon>
        <taxon>Pseudomonadota</taxon>
        <taxon>Gammaproteobacteria</taxon>
        <taxon>Alteromonadales</taxon>
        <taxon>Shewanellaceae</taxon>
        <taxon>Shewanella</taxon>
    </lineage>
</organism>
<protein>
    <submittedName>
        <fullName evidence="1">Copper resistance lipoprotein NlpE</fullName>
    </submittedName>
</protein>
<dbReference type="AlphaFoldDB" id="Q0HWV5"/>
<dbReference type="Gene3D" id="2.40.128.640">
    <property type="match status" value="1"/>
</dbReference>
<dbReference type="KEGG" id="shm:Shewmr7_1401"/>
<proteinExistence type="predicted"/>
<sequence length="168" mass="18427">MMAVIITRQPINQTVKMNMKLSQISLALLALMITACSEPAKTVANEPVAAPHQDTQTNLPLSDTSQNALDWPGVYEGVIPCASCEGIQTTLTLQADNSFELKSIYLGKDESIFKVAGKFDWDSNGSKITLSDGTKYLVGENQLFMLDMEGNRVSGELAEHYILKKKEI</sequence>
<dbReference type="Pfam" id="PF04170">
    <property type="entry name" value="NlpE"/>
    <property type="match status" value="1"/>
</dbReference>
<dbReference type="InterPro" id="IPR007298">
    <property type="entry name" value="Cu-R_lipoprotein_NlpE"/>
</dbReference>